<dbReference type="VEuPathDB" id="FungiDB:JI435_123380"/>
<keyword evidence="3" id="KW-0677">Repeat</keyword>
<evidence type="ECO:0000256" key="3">
    <source>
        <dbReference type="ARBA" id="ARBA00022737"/>
    </source>
</evidence>
<dbReference type="PANTHER" id="PTHR12064:SF97">
    <property type="entry name" value="METAL TRANSPORTER CNNM-5"/>
    <property type="match status" value="1"/>
</dbReference>
<evidence type="ECO:0000259" key="10">
    <source>
        <dbReference type="PROSITE" id="PS51371"/>
    </source>
</evidence>
<feature type="transmembrane region" description="Helical" evidence="9">
    <location>
        <begin position="153"/>
        <end position="172"/>
    </location>
</feature>
<feature type="region of interest" description="Disordered" evidence="8">
    <location>
        <begin position="580"/>
        <end position="762"/>
    </location>
</feature>
<evidence type="ECO:0000313" key="12">
    <source>
        <dbReference type="EMBL" id="QRD07136.1"/>
    </source>
</evidence>
<evidence type="ECO:0000256" key="4">
    <source>
        <dbReference type="ARBA" id="ARBA00022989"/>
    </source>
</evidence>
<feature type="region of interest" description="Disordered" evidence="8">
    <location>
        <begin position="440"/>
        <end position="461"/>
    </location>
</feature>
<keyword evidence="5 7" id="KW-0472">Membrane</keyword>
<evidence type="ECO:0000256" key="1">
    <source>
        <dbReference type="ARBA" id="ARBA00004141"/>
    </source>
</evidence>
<dbReference type="EMBL" id="CP069044">
    <property type="protein sequence ID" value="QRD07136.1"/>
    <property type="molecule type" value="Genomic_DNA"/>
</dbReference>
<evidence type="ECO:0000256" key="7">
    <source>
        <dbReference type="PROSITE-ProRule" id="PRU01193"/>
    </source>
</evidence>
<evidence type="ECO:0000256" key="8">
    <source>
        <dbReference type="SAM" id="MobiDB-lite"/>
    </source>
</evidence>
<sequence length="762" mass="81805">MASAISAARSRPGAANGFSSPGVARVNMLLVFVFHAFAPIVKALPLPLGGLVHALGEEAHPKNDASLVLYLGIAIALVLAGGVFAGLTIALMGQDEIYLQVLAQSGEPHERKNAARVLRLLKRGKHWVLVTLLLSNVITNETLPIVLDRSLGGGWPAVVSSTVLIVIFGEVVPQSICVRYGLPIGAWMSPLVLVLMYIMGIAAWPTAKLLDYLLGEDHGTIYKKTGLKTLVTLHQSLGHAEERLNEDEVTIITAVLDLKAKAVGNIMTPMKDVFTMSSDTILDEKMMDNILSAGYSRIPIHNPGNKNDFVGMLLVKMLITYDPEDALRVRDFALATLPETRPETSCLDILNFFQEGKSHMVLVSDFPAESRGAVGVVTLEDVIEELIGEEIIDESDVFIDVHKAIRRMAPAPRARVPRGKVITDVPRKASEQPLIDVEEEAQPNGHAPRKLSLPETSENPPLTSFLVRRRSSGNKGAEPLRSDDPEVYRHLKHLGPSNAASRPKSTRINTVKIKPSTAAAIPQTIPEYERPAIPDRSSLGSSSGVVLPESKGLQGGVGEGLLASAGREASDGVHSVAVGYGTMAPGGDRMSWKSGRSGLRDAEEEPRSPKSNANGGDYLVVDNSKQHDEDEDEDDNHNHDSRSRARSVSTIASLRSARSRSKSPPKKRHTARSGSISENVVDVNGVKKIVLETTSSSDSDDKVILLSPTDGAQDDSKGHSDADSANPGSQAGGSKKKRKKRGKKKKGNAGDGSESQPLLGER</sequence>
<comment type="subcellular location">
    <subcellularLocation>
        <location evidence="1">Membrane</location>
        <topology evidence="1">Multi-pass membrane protein</topology>
    </subcellularLocation>
</comment>
<dbReference type="FunFam" id="3.10.580.10:FF:000006">
    <property type="entry name" value="DUF21 and CBS domain protein"/>
    <property type="match status" value="1"/>
</dbReference>
<dbReference type="AlphaFoldDB" id="A0A7U2IC68"/>
<dbReference type="Pfam" id="PF01595">
    <property type="entry name" value="CNNM"/>
    <property type="match status" value="1"/>
</dbReference>
<feature type="transmembrane region" description="Helical" evidence="9">
    <location>
        <begin position="184"/>
        <end position="204"/>
    </location>
</feature>
<dbReference type="CDD" id="cd04590">
    <property type="entry name" value="CBS_pair_CorC_HlyC_assoc"/>
    <property type="match status" value="1"/>
</dbReference>
<dbReference type="InterPro" id="IPR045095">
    <property type="entry name" value="ACDP"/>
</dbReference>
<feature type="compositionally biased region" description="Basic and acidic residues" evidence="8">
    <location>
        <begin position="598"/>
        <end position="608"/>
    </location>
</feature>
<dbReference type="Gene3D" id="3.10.580.10">
    <property type="entry name" value="CBS-domain"/>
    <property type="match status" value="1"/>
</dbReference>
<feature type="transmembrane region" description="Helical" evidence="9">
    <location>
        <begin position="126"/>
        <end position="147"/>
    </location>
</feature>
<evidence type="ECO:0000259" key="11">
    <source>
        <dbReference type="PROSITE" id="PS51846"/>
    </source>
</evidence>
<keyword evidence="4 7" id="KW-1133">Transmembrane helix</keyword>
<keyword evidence="13" id="KW-1185">Reference proteome</keyword>
<dbReference type="PROSITE" id="PS51846">
    <property type="entry name" value="CNNM"/>
    <property type="match status" value="1"/>
</dbReference>
<proteinExistence type="predicted"/>
<dbReference type="PROSITE" id="PS51371">
    <property type="entry name" value="CBS"/>
    <property type="match status" value="1"/>
</dbReference>
<evidence type="ECO:0000313" key="13">
    <source>
        <dbReference type="Proteomes" id="UP000663193"/>
    </source>
</evidence>
<feature type="transmembrane region" description="Helical" evidence="9">
    <location>
        <begin position="67"/>
        <end position="92"/>
    </location>
</feature>
<gene>
    <name evidence="12" type="ORF">JI435_123380</name>
</gene>
<dbReference type="InterPro" id="IPR000644">
    <property type="entry name" value="CBS_dom"/>
</dbReference>
<reference evidence="13" key="1">
    <citation type="journal article" date="2021" name="BMC Genomics">
        <title>Chromosome-level genome assembly and manually-curated proteome of model necrotroph Parastagonospora nodorum Sn15 reveals a genome-wide trove of candidate effector homologs, and redundancy of virulence-related functions within an accessory chromosome.</title>
        <authorList>
            <person name="Bertazzoni S."/>
            <person name="Jones D.A.B."/>
            <person name="Phan H.T."/>
            <person name="Tan K.-C."/>
            <person name="Hane J.K."/>
        </authorList>
    </citation>
    <scope>NUCLEOTIDE SEQUENCE [LARGE SCALE GENOMIC DNA]</scope>
    <source>
        <strain evidence="13">SN15 / ATCC MYA-4574 / FGSC 10173)</strain>
    </source>
</reference>
<dbReference type="InterPro" id="IPR044751">
    <property type="entry name" value="Ion_transp-like_CBS"/>
</dbReference>
<accession>A0A7U2IC68</accession>
<dbReference type="InterPro" id="IPR046342">
    <property type="entry name" value="CBS_dom_sf"/>
</dbReference>
<protein>
    <recommendedName>
        <fullName evidence="14">CNNM transmembrane domain-containing protein</fullName>
    </recommendedName>
</protein>
<dbReference type="OrthoDB" id="5353557at2759"/>
<evidence type="ECO:0000256" key="5">
    <source>
        <dbReference type="ARBA" id="ARBA00023136"/>
    </source>
</evidence>
<feature type="domain" description="CBS" evidence="10">
    <location>
        <begin position="333"/>
        <end position="394"/>
    </location>
</feature>
<feature type="compositionally biased region" description="Basic residues" evidence="8">
    <location>
        <begin position="734"/>
        <end position="747"/>
    </location>
</feature>
<dbReference type="GO" id="GO:0016020">
    <property type="term" value="C:membrane"/>
    <property type="evidence" value="ECO:0007669"/>
    <property type="project" value="UniProtKB-SubCell"/>
</dbReference>
<evidence type="ECO:0000256" key="9">
    <source>
        <dbReference type="SAM" id="Phobius"/>
    </source>
</evidence>
<keyword evidence="6" id="KW-0129">CBS domain</keyword>
<dbReference type="Proteomes" id="UP000663193">
    <property type="component" value="Chromosome 22"/>
</dbReference>
<evidence type="ECO:0000256" key="2">
    <source>
        <dbReference type="ARBA" id="ARBA00022692"/>
    </source>
</evidence>
<organism evidence="12 13">
    <name type="scientific">Phaeosphaeria nodorum (strain SN15 / ATCC MYA-4574 / FGSC 10173)</name>
    <name type="common">Glume blotch fungus</name>
    <name type="synonym">Parastagonospora nodorum</name>
    <dbReference type="NCBI Taxonomy" id="321614"/>
    <lineage>
        <taxon>Eukaryota</taxon>
        <taxon>Fungi</taxon>
        <taxon>Dikarya</taxon>
        <taxon>Ascomycota</taxon>
        <taxon>Pezizomycotina</taxon>
        <taxon>Dothideomycetes</taxon>
        <taxon>Pleosporomycetidae</taxon>
        <taxon>Pleosporales</taxon>
        <taxon>Pleosporineae</taxon>
        <taxon>Phaeosphaeriaceae</taxon>
        <taxon>Parastagonospora</taxon>
    </lineage>
</organism>
<evidence type="ECO:0000256" key="6">
    <source>
        <dbReference type="PROSITE-ProRule" id="PRU00703"/>
    </source>
</evidence>
<keyword evidence="2 7" id="KW-0812">Transmembrane</keyword>
<dbReference type="PANTHER" id="PTHR12064">
    <property type="entry name" value="METAL TRANSPORTER CNNM"/>
    <property type="match status" value="1"/>
</dbReference>
<dbReference type="GO" id="GO:0010960">
    <property type="term" value="P:magnesium ion homeostasis"/>
    <property type="evidence" value="ECO:0007669"/>
    <property type="project" value="InterPro"/>
</dbReference>
<dbReference type="SUPFAM" id="SSF54631">
    <property type="entry name" value="CBS-domain pair"/>
    <property type="match status" value="1"/>
</dbReference>
<feature type="domain" description="CNNM transmembrane" evidence="11">
    <location>
        <begin position="63"/>
        <end position="248"/>
    </location>
</feature>
<name>A0A7U2IC68_PHANO</name>
<feature type="compositionally biased region" description="Basic residues" evidence="8">
    <location>
        <begin position="657"/>
        <end position="671"/>
    </location>
</feature>
<dbReference type="InterPro" id="IPR002550">
    <property type="entry name" value="CNNM"/>
</dbReference>
<evidence type="ECO:0008006" key="14">
    <source>
        <dbReference type="Google" id="ProtNLM"/>
    </source>
</evidence>